<dbReference type="RefSeq" id="WP_015808508.1">
    <property type="nucleotide sequence ID" value="NC_013061.1"/>
</dbReference>
<dbReference type="STRING" id="485917.Phep_2696"/>
<dbReference type="GO" id="GO:0042597">
    <property type="term" value="C:periplasmic space"/>
    <property type="evidence" value="ECO:0007669"/>
    <property type="project" value="InterPro"/>
</dbReference>
<gene>
    <name evidence="5" type="ordered locus">Phep_2696</name>
</gene>
<dbReference type="Gene3D" id="1.50.10.100">
    <property type="entry name" value="Chondroitin AC/alginate lyase"/>
    <property type="match status" value="1"/>
</dbReference>
<dbReference type="GO" id="GO:0016829">
    <property type="term" value="F:lyase activity"/>
    <property type="evidence" value="ECO:0007669"/>
    <property type="project" value="UniProtKB-KW"/>
</dbReference>
<dbReference type="EMBL" id="CP001681">
    <property type="protein sequence ID" value="ACU04897.1"/>
    <property type="molecule type" value="Genomic_DNA"/>
</dbReference>
<dbReference type="SUPFAM" id="SSF48230">
    <property type="entry name" value="Chondroitin AC/alginate lyase"/>
    <property type="match status" value="1"/>
</dbReference>
<feature type="signal peptide" evidence="3">
    <location>
        <begin position="1"/>
        <end position="21"/>
    </location>
</feature>
<feature type="domain" description="Alginate lyase" evidence="4">
    <location>
        <begin position="60"/>
        <end position="334"/>
    </location>
</feature>
<dbReference type="Pfam" id="PF05426">
    <property type="entry name" value="Alginate_lyase"/>
    <property type="match status" value="1"/>
</dbReference>
<protein>
    <recommendedName>
        <fullName evidence="4">Alginate lyase domain-containing protein</fullName>
    </recommendedName>
</protein>
<evidence type="ECO:0000313" key="6">
    <source>
        <dbReference type="Proteomes" id="UP000000852"/>
    </source>
</evidence>
<dbReference type="eggNOG" id="ENOG502Z7SW">
    <property type="taxonomic scope" value="Bacteria"/>
</dbReference>
<evidence type="ECO:0000256" key="2">
    <source>
        <dbReference type="ARBA" id="ARBA00023239"/>
    </source>
</evidence>
<dbReference type="Proteomes" id="UP000000852">
    <property type="component" value="Chromosome"/>
</dbReference>
<feature type="chain" id="PRO_5002974549" description="Alginate lyase domain-containing protein" evidence="3">
    <location>
        <begin position="22"/>
        <end position="395"/>
    </location>
</feature>
<name>C6Y0X0_PEDHD</name>
<evidence type="ECO:0000256" key="3">
    <source>
        <dbReference type="SAM" id="SignalP"/>
    </source>
</evidence>
<dbReference type="AlphaFoldDB" id="C6Y0X0"/>
<keyword evidence="6" id="KW-1185">Reference proteome</keyword>
<dbReference type="HOGENOM" id="CLU_031144_0_0_10"/>
<keyword evidence="1 3" id="KW-0732">Signal</keyword>
<dbReference type="KEGG" id="phe:Phep_2696"/>
<evidence type="ECO:0000313" key="5">
    <source>
        <dbReference type="EMBL" id="ACU04897.1"/>
    </source>
</evidence>
<dbReference type="InterPro" id="IPR008397">
    <property type="entry name" value="Alginate_lyase_dom"/>
</dbReference>
<keyword evidence="2" id="KW-0456">Lyase</keyword>
<accession>C6Y0X0</accession>
<evidence type="ECO:0000259" key="4">
    <source>
        <dbReference type="Pfam" id="PF05426"/>
    </source>
</evidence>
<sequence length="395" mass="44593">MKGFLLIIFTVAGMIGQPSCAAVKAGPDVSLVADKEVGRTLKALILKNAAWAMKQEPVTVTAESSSRSAGGKHDFYSEGDYWWPDPQNPDGPYIQKDGMTNPQNFVAHRLAMIRFSKIIGALASAYKLTGEEKYAKQAMRHLQAWFINEATKMNPNLLFAQAIKGRFTGRGIGIIDTIQLMEVAQGTIVMEKVLDAGVLAGTRKWFAAYLEWLMTHQYGKDEMNATNNHGTCFTMQVASFAKLCQDTKLMDFCRDRYKNVLLPNQMAADGSFPRELGRTKPYGYSIFNLDAMTTLCQILSVKADNLWTYKTTDGKSIDKGIDYLYPFVADKSKWPLKPDVMYWENWPVAQPFLVFGANAYQRANWLNTWKKLDHDPKVEEVIRNLPVRNPLIWLD</sequence>
<dbReference type="InterPro" id="IPR008929">
    <property type="entry name" value="Chondroitin_lyas"/>
</dbReference>
<reference evidence="5 6" key="1">
    <citation type="journal article" date="2009" name="Stand. Genomic Sci.">
        <title>Complete genome sequence of Pedobacter heparinus type strain (HIM 762-3).</title>
        <authorList>
            <person name="Han C."/>
            <person name="Spring S."/>
            <person name="Lapidus A."/>
            <person name="Del Rio T.G."/>
            <person name="Tice H."/>
            <person name="Copeland A."/>
            <person name="Cheng J.F."/>
            <person name="Lucas S."/>
            <person name="Chen F."/>
            <person name="Nolan M."/>
            <person name="Bruce D."/>
            <person name="Goodwin L."/>
            <person name="Pitluck S."/>
            <person name="Ivanova N."/>
            <person name="Mavromatis K."/>
            <person name="Mikhailova N."/>
            <person name="Pati A."/>
            <person name="Chen A."/>
            <person name="Palaniappan K."/>
            <person name="Land M."/>
            <person name="Hauser L."/>
            <person name="Chang Y.J."/>
            <person name="Jeffries C.C."/>
            <person name="Saunders E."/>
            <person name="Chertkov O."/>
            <person name="Brettin T."/>
            <person name="Goker M."/>
            <person name="Rohde M."/>
            <person name="Bristow J."/>
            <person name="Eisen J.A."/>
            <person name="Markowitz V."/>
            <person name="Hugenholtz P."/>
            <person name="Kyrpides N.C."/>
            <person name="Klenk H.P."/>
            <person name="Detter J.C."/>
        </authorList>
    </citation>
    <scope>NUCLEOTIDE SEQUENCE [LARGE SCALE GENOMIC DNA]</scope>
    <source>
        <strain evidence="6">ATCC 13125 / DSM 2366 / CIP 104194 / JCM 7457 / NBRC 12017 / NCIMB 9290 / NRRL B-14731 / HIM 762-3</strain>
    </source>
</reference>
<evidence type="ECO:0000256" key="1">
    <source>
        <dbReference type="ARBA" id="ARBA00022729"/>
    </source>
</evidence>
<organism evidence="5 6">
    <name type="scientific">Pedobacter heparinus (strain ATCC 13125 / DSM 2366 / CIP 104194 / JCM 7457 / NBRC 12017 / NCIMB 9290 / NRRL B-14731 / HIM 762-3)</name>
    <dbReference type="NCBI Taxonomy" id="485917"/>
    <lineage>
        <taxon>Bacteria</taxon>
        <taxon>Pseudomonadati</taxon>
        <taxon>Bacteroidota</taxon>
        <taxon>Sphingobacteriia</taxon>
        <taxon>Sphingobacteriales</taxon>
        <taxon>Sphingobacteriaceae</taxon>
        <taxon>Pedobacter</taxon>
    </lineage>
</organism>
<proteinExistence type="predicted"/>